<keyword evidence="4" id="KW-1185">Reference proteome</keyword>
<dbReference type="InterPro" id="IPR029062">
    <property type="entry name" value="Class_I_gatase-like"/>
</dbReference>
<accession>A0A1Q2L078</accession>
<sequence>MGRGCRMLLAVLLLTAIFVCPPYAAAAPDITVQTEAGFEGKVKYGKGAPVVITLSNSGSDFTGDLIVEFMENYNLGGGRAIPVTLAAGETKTIQFAIPGLGEGNMGGQQMQMIFLYEGGWEDGEPIDFKGSDTLTPLFMDPATRFIGVLSSNADSFISLRTGLASQGAATELFQLNRLRDFQFPTDPAALESLDYLIADEAAYRELPAEAQNAVLQWIKEGGTVVFGAGSAAAGTAANLTDYLPLTIAAAKELDIQGFDEPVPGYKAVLNEGAMVLSENREQPVAASRELGSGQVIGIAFSIGDPRITSDSGYATYMQSLLSTGQSQKTVLPPEQLIQDRLVYDIGSVNELFESFAVSLPLAIILVALYILLAVPVLYAVLKWKDRREYAWLIIPLLALLASVLLFAAGAKDRLGNPQIQQTGLFKASGEGSLDGYFVNSLLSNRDGDYRFEAPGGTELASSLTGLFADRNLHQAAIVEQNAEETALIIRNMRYWSVSSIVGHTFLEQAGKFETNLTVKDGQLTGSIRNGFSFAVEDITIWSGTRMMEIGSLGPGEEQAVSKAVQSNVLAPASPAAQYYGFQPVAEPEDILPARKQAALSVAYDHVTADGDRSVYLIGFTREAIAPVELQGQRADVSAVNLLLQPIAPGHIMAGDVELDSPFFDTAVTSQEPGGYAEQISEMPPVYFMQDGIYTLTYSMTDLELAARLSLEELNFSGISRGMRMAILNQRSGEYKTLSPEQERLTENAGQYMSADGQIILEFEVRQSAAADPEITLPQLSVRGVIAE</sequence>
<dbReference type="EMBL" id="CP019640">
    <property type="protein sequence ID" value="AQQ53860.1"/>
    <property type="molecule type" value="Genomic_DNA"/>
</dbReference>
<feature type="transmembrane region" description="Helical" evidence="1">
    <location>
        <begin position="355"/>
        <end position="377"/>
    </location>
</feature>
<evidence type="ECO:0000256" key="1">
    <source>
        <dbReference type="SAM" id="Phobius"/>
    </source>
</evidence>
<dbReference type="OrthoDB" id="137965at2"/>
<keyword evidence="1" id="KW-0472">Membrane</keyword>
<evidence type="ECO:0000256" key="2">
    <source>
        <dbReference type="SAM" id="SignalP"/>
    </source>
</evidence>
<protein>
    <submittedName>
        <fullName evidence="3">Uncharacterized protein</fullName>
    </submittedName>
</protein>
<gene>
    <name evidence="3" type="ORF">B0X71_12680</name>
</gene>
<dbReference type="RefSeq" id="WP_156889868.1">
    <property type="nucleotide sequence ID" value="NZ_CP019640.1"/>
</dbReference>
<keyword evidence="1" id="KW-1133">Transmembrane helix</keyword>
<evidence type="ECO:0000313" key="3">
    <source>
        <dbReference type="EMBL" id="AQQ53860.1"/>
    </source>
</evidence>
<dbReference type="AlphaFoldDB" id="A0A1Q2L078"/>
<reference evidence="3 4" key="1">
    <citation type="submission" date="2017-02" db="EMBL/GenBank/DDBJ databases">
        <title>The complete genomic sequence of a novel cold adapted crude oil-degrading bacterium Planococcus qaidamina Y42.</title>
        <authorList>
            <person name="Yang R."/>
        </authorList>
    </citation>
    <scope>NUCLEOTIDE SEQUENCE [LARGE SCALE GENOMIC DNA]</scope>
    <source>
        <strain evidence="3 4">Y42</strain>
    </source>
</reference>
<evidence type="ECO:0000313" key="4">
    <source>
        <dbReference type="Proteomes" id="UP000188184"/>
    </source>
</evidence>
<organism evidence="3 4">
    <name type="scientific">Planococcus lenghuensis</name>
    <dbReference type="NCBI Taxonomy" id="2213202"/>
    <lineage>
        <taxon>Bacteria</taxon>
        <taxon>Bacillati</taxon>
        <taxon>Bacillota</taxon>
        <taxon>Bacilli</taxon>
        <taxon>Bacillales</taxon>
        <taxon>Caryophanaceae</taxon>
        <taxon>Planococcus</taxon>
    </lineage>
</organism>
<keyword evidence="2" id="KW-0732">Signal</keyword>
<dbReference type="KEGG" id="pmar:B0X71_12680"/>
<keyword evidence="1" id="KW-0812">Transmembrane</keyword>
<dbReference type="Gene3D" id="3.40.50.880">
    <property type="match status" value="1"/>
</dbReference>
<feature type="transmembrane region" description="Helical" evidence="1">
    <location>
        <begin position="389"/>
        <end position="410"/>
    </location>
</feature>
<feature type="chain" id="PRO_5013383715" evidence="2">
    <location>
        <begin position="27"/>
        <end position="787"/>
    </location>
</feature>
<dbReference type="SUPFAM" id="SSF52317">
    <property type="entry name" value="Class I glutamine amidotransferase-like"/>
    <property type="match status" value="1"/>
</dbReference>
<dbReference type="Proteomes" id="UP000188184">
    <property type="component" value="Chromosome"/>
</dbReference>
<name>A0A1Q2L078_9BACL</name>
<proteinExistence type="predicted"/>
<feature type="signal peptide" evidence="2">
    <location>
        <begin position="1"/>
        <end position="26"/>
    </location>
</feature>